<comment type="subcellular location">
    <subcellularLocation>
        <location evidence="1">Membrane</location>
    </subcellularLocation>
    <subcellularLocation>
        <location evidence="9">Mitochondrion membrane</location>
        <topology evidence="9">Multi-pass membrane protein</topology>
    </subcellularLocation>
</comment>
<keyword evidence="4 9" id="KW-0813">Transport</keyword>
<keyword evidence="9" id="KW-0830">Ubiquinone</keyword>
<dbReference type="AlphaFoldDB" id="A0A6C0X4T8"/>
<dbReference type="PANTHER" id="PTHR11058">
    <property type="entry name" value="NADH-UBIQUINONE OXIDOREDUCTASE CHAIN 3"/>
    <property type="match status" value="1"/>
</dbReference>
<keyword evidence="9 10" id="KW-0496">Mitochondrion</keyword>
<evidence type="ECO:0000256" key="1">
    <source>
        <dbReference type="ARBA" id="ARBA00004370"/>
    </source>
</evidence>
<comment type="function">
    <text evidence="9">Core subunit of the mitochondrial membrane respiratory chain NADH dehydrogenase (Complex I) which catalyzes electron transfer from NADH through the respiratory chain, using ubiquinone as an electron acceptor. Essential for the catalytic activity of complex I.</text>
</comment>
<evidence type="ECO:0000256" key="7">
    <source>
        <dbReference type="ARBA" id="ARBA00023136"/>
    </source>
</evidence>
<dbReference type="Gene3D" id="1.20.58.1610">
    <property type="entry name" value="NADH:ubiquinone/plastoquinone oxidoreductase, chain 3"/>
    <property type="match status" value="1"/>
</dbReference>
<dbReference type="InterPro" id="IPR000440">
    <property type="entry name" value="NADH_UbQ/plastoQ_OxRdtase_su3"/>
</dbReference>
<dbReference type="RefSeq" id="YP_009739773.1">
    <property type="nucleotide sequence ID" value="NC_046509.1"/>
</dbReference>
<evidence type="ECO:0000256" key="3">
    <source>
        <dbReference type="ARBA" id="ARBA00021007"/>
    </source>
</evidence>
<keyword evidence="9" id="KW-1278">Translocase</keyword>
<geneLocation type="mitochondrion" evidence="10"/>
<reference evidence="10" key="1">
    <citation type="submission" date="2019-07" db="EMBL/GenBank/DDBJ databases">
        <authorList>
            <person name="Benito J.B."/>
            <person name="Niemiller M.L."/>
        </authorList>
    </citation>
    <scope>NUCLEOTIDE SEQUENCE</scope>
</reference>
<dbReference type="PANTHER" id="PTHR11058:SF9">
    <property type="entry name" value="NADH-UBIQUINONE OXIDOREDUCTASE CHAIN 3"/>
    <property type="match status" value="1"/>
</dbReference>
<evidence type="ECO:0000256" key="4">
    <source>
        <dbReference type="ARBA" id="ARBA00022448"/>
    </source>
</evidence>
<dbReference type="GO" id="GO:0008137">
    <property type="term" value="F:NADH dehydrogenase (ubiquinone) activity"/>
    <property type="evidence" value="ECO:0007669"/>
    <property type="project" value="UniProtKB-UniRule"/>
</dbReference>
<dbReference type="CTD" id="4537"/>
<feature type="transmembrane region" description="Helical" evidence="9">
    <location>
        <begin position="53"/>
        <end position="77"/>
    </location>
</feature>
<keyword evidence="9" id="KW-0520">NAD</keyword>
<keyword evidence="6 9" id="KW-1133">Transmembrane helix</keyword>
<name>A0A6C0X4T8_9CRUS</name>
<dbReference type="EC" id="7.1.1.2" evidence="9"/>
<dbReference type="GO" id="GO:0030964">
    <property type="term" value="C:NADH dehydrogenase complex"/>
    <property type="evidence" value="ECO:0007669"/>
    <property type="project" value="TreeGrafter"/>
</dbReference>
<evidence type="ECO:0000313" key="10">
    <source>
        <dbReference type="EMBL" id="QIC54385.1"/>
    </source>
</evidence>
<keyword evidence="9" id="KW-0249">Electron transport</keyword>
<evidence type="ECO:0000256" key="2">
    <source>
        <dbReference type="ARBA" id="ARBA00008472"/>
    </source>
</evidence>
<evidence type="ECO:0000256" key="5">
    <source>
        <dbReference type="ARBA" id="ARBA00022692"/>
    </source>
</evidence>
<comment type="similarity">
    <text evidence="2 9">Belongs to the complex I subunit 3 family.</text>
</comment>
<sequence length="116" mass="12854">MSMIWNIIFLFFLISAILISGSLLLSVHSSPSSNSLSPYECGFDPSSHARIPFSLRFFMIAIIFLVFDVEVALLLPLGMMFPVTSYNTISLLGISLGVILILGLFYEWNLGSLSWA</sequence>
<keyword evidence="5 9" id="KW-0812">Transmembrane</keyword>
<gene>
    <name evidence="10" type="primary">ND3</name>
</gene>
<keyword evidence="7 9" id="KW-0472">Membrane</keyword>
<feature type="transmembrane region" description="Helical" evidence="9">
    <location>
        <begin position="89"/>
        <end position="106"/>
    </location>
</feature>
<dbReference type="GO" id="GO:0031966">
    <property type="term" value="C:mitochondrial membrane"/>
    <property type="evidence" value="ECO:0007669"/>
    <property type="project" value="UniProtKB-SubCell"/>
</dbReference>
<dbReference type="EMBL" id="MN175619">
    <property type="protein sequence ID" value="QIC54385.1"/>
    <property type="molecule type" value="Genomic_DNA"/>
</dbReference>
<proteinExistence type="inferred from homology"/>
<dbReference type="Pfam" id="PF00507">
    <property type="entry name" value="Oxidored_q4"/>
    <property type="match status" value="1"/>
</dbReference>
<organism evidence="10">
    <name type="scientific">Bactrurus brachycaudus</name>
    <dbReference type="NCBI Taxonomy" id="111554"/>
    <lineage>
        <taxon>Eukaryota</taxon>
        <taxon>Metazoa</taxon>
        <taxon>Ecdysozoa</taxon>
        <taxon>Arthropoda</taxon>
        <taxon>Crustacea</taxon>
        <taxon>Multicrustacea</taxon>
        <taxon>Malacostraca</taxon>
        <taxon>Eumalacostraca</taxon>
        <taxon>Peracarida</taxon>
        <taxon>Amphipoda</taxon>
        <taxon>Senticaudata</taxon>
        <taxon>Gammarida</taxon>
        <taxon>Crangonyctidira</taxon>
        <taxon>Crangonyctoidea</taxon>
        <taxon>Crangonyctidae</taxon>
        <taxon>Bactrurus</taxon>
    </lineage>
</organism>
<evidence type="ECO:0000256" key="6">
    <source>
        <dbReference type="ARBA" id="ARBA00022989"/>
    </source>
</evidence>
<keyword evidence="9" id="KW-0679">Respiratory chain</keyword>
<protein>
    <recommendedName>
        <fullName evidence="3 9">NADH-ubiquinone oxidoreductase chain 3</fullName>
        <ecNumber evidence="9">7.1.1.2</ecNumber>
    </recommendedName>
</protein>
<dbReference type="InterPro" id="IPR038430">
    <property type="entry name" value="NDAH_ubi_oxred_su3_sf"/>
</dbReference>
<accession>A0A6C0X4T8</accession>
<comment type="catalytic activity">
    <reaction evidence="8 9">
        <text>a ubiquinone + NADH + 5 H(+)(in) = a ubiquinol + NAD(+) + 4 H(+)(out)</text>
        <dbReference type="Rhea" id="RHEA:29091"/>
        <dbReference type="Rhea" id="RHEA-COMP:9565"/>
        <dbReference type="Rhea" id="RHEA-COMP:9566"/>
        <dbReference type="ChEBI" id="CHEBI:15378"/>
        <dbReference type="ChEBI" id="CHEBI:16389"/>
        <dbReference type="ChEBI" id="CHEBI:17976"/>
        <dbReference type="ChEBI" id="CHEBI:57540"/>
        <dbReference type="ChEBI" id="CHEBI:57945"/>
        <dbReference type="EC" id="7.1.1.2"/>
    </reaction>
</comment>
<evidence type="ECO:0000256" key="8">
    <source>
        <dbReference type="ARBA" id="ARBA00049551"/>
    </source>
</evidence>
<evidence type="ECO:0000256" key="9">
    <source>
        <dbReference type="RuleBase" id="RU003640"/>
    </source>
</evidence>
<dbReference type="GeneID" id="44802951"/>